<gene>
    <name evidence="2" type="ORF">C1N32_13290</name>
</gene>
<organism evidence="2 3">
    <name type="scientific">Vibrio diazotrophicus</name>
    <dbReference type="NCBI Taxonomy" id="685"/>
    <lineage>
        <taxon>Bacteria</taxon>
        <taxon>Pseudomonadati</taxon>
        <taxon>Pseudomonadota</taxon>
        <taxon>Gammaproteobacteria</taxon>
        <taxon>Vibrionales</taxon>
        <taxon>Vibrionaceae</taxon>
        <taxon>Vibrio</taxon>
    </lineage>
</organism>
<dbReference type="InterPro" id="IPR038139">
    <property type="entry name" value="NlpE_C_sf"/>
</dbReference>
<dbReference type="Proteomes" id="UP000236449">
    <property type="component" value="Unassembled WGS sequence"/>
</dbReference>
<dbReference type="Gene3D" id="2.40.50.540">
    <property type="match status" value="1"/>
</dbReference>
<dbReference type="OrthoDB" id="5348860at2"/>
<name>A0A2J8I1I3_VIBDI</name>
<proteinExistence type="predicted"/>
<dbReference type="PROSITE" id="PS51257">
    <property type="entry name" value="PROKAR_LIPOPROTEIN"/>
    <property type="match status" value="1"/>
</dbReference>
<accession>A0A2J8I1I3</accession>
<evidence type="ECO:0000313" key="2">
    <source>
        <dbReference type="EMBL" id="PNI04399.1"/>
    </source>
</evidence>
<feature type="signal peptide" evidence="1">
    <location>
        <begin position="1"/>
        <end position="25"/>
    </location>
</feature>
<dbReference type="AlphaFoldDB" id="A0A2J8I1I3"/>
<dbReference type="EMBL" id="POSK01000008">
    <property type="protein sequence ID" value="PNI04399.1"/>
    <property type="molecule type" value="Genomic_DNA"/>
</dbReference>
<sequence>MKVLITPIAILSACLLQACSTTSSAPESMQDNVKASLDQPSSIKPQTFIMRGEVVIGSDTRTFTPCGSNQQFLLDMPASLVQQTMKLSHSPYQAMYGELIGHLTPPSKTSYKGDYSAKFVVENINIISAENPKRCQRPSSPTTAFGTEPNWNIKLGKDKLTFQPMGEEPQITTLKGSEISPATRHYQFKGGQLTLVRQTCSDGMSDSLYGWSSNLTLANRSYKGCATLGNSDPTLSWTGEYFASSTQNTDFSVNLTLSNDHTATTEYTYSNGDPTIVEKGYWQQLNQTQVQVVMTHHQQQYLVSERIFTKQDKQLIAEKERVGNIVYPIANGGLVLFSAKGTTE</sequence>
<keyword evidence="1" id="KW-0732">Signal</keyword>
<comment type="caution">
    <text evidence="2">The sequence shown here is derived from an EMBL/GenBank/DDBJ whole genome shotgun (WGS) entry which is preliminary data.</text>
</comment>
<reference evidence="2 3" key="1">
    <citation type="submission" date="2018-01" db="EMBL/GenBank/DDBJ databases">
        <title>Draft genome sequences of six Vibrio diazotrophicus strains isolated from deep-sea sediments of the Baltic Sea.</title>
        <authorList>
            <person name="Castillo D."/>
            <person name="Vandieken V."/>
            <person name="Chiang O."/>
            <person name="Middelboe M."/>
        </authorList>
    </citation>
    <scope>NUCLEOTIDE SEQUENCE [LARGE SCALE GENOMIC DNA]</scope>
    <source>
        <strain evidence="2 3">60.27F</strain>
    </source>
</reference>
<evidence type="ECO:0000313" key="3">
    <source>
        <dbReference type="Proteomes" id="UP000236449"/>
    </source>
</evidence>
<protein>
    <recommendedName>
        <fullName evidence="4">Lipoprotein</fullName>
    </recommendedName>
</protein>
<dbReference type="RefSeq" id="WP_102966464.1">
    <property type="nucleotide sequence ID" value="NZ_POSK01000008.1"/>
</dbReference>
<feature type="chain" id="PRO_5014375418" description="Lipoprotein" evidence="1">
    <location>
        <begin position="26"/>
        <end position="344"/>
    </location>
</feature>
<evidence type="ECO:0000256" key="1">
    <source>
        <dbReference type="SAM" id="SignalP"/>
    </source>
</evidence>
<evidence type="ECO:0008006" key="4">
    <source>
        <dbReference type="Google" id="ProtNLM"/>
    </source>
</evidence>